<feature type="transmembrane region" description="Helical" evidence="7">
    <location>
        <begin position="363"/>
        <end position="384"/>
    </location>
</feature>
<dbReference type="GO" id="GO:0005886">
    <property type="term" value="C:plasma membrane"/>
    <property type="evidence" value="ECO:0007669"/>
    <property type="project" value="UniProtKB-SubCell"/>
</dbReference>
<evidence type="ECO:0000256" key="3">
    <source>
        <dbReference type="ARBA" id="ARBA00022475"/>
    </source>
</evidence>
<dbReference type="Proteomes" id="UP000198615">
    <property type="component" value="Unassembled WGS sequence"/>
</dbReference>
<reference evidence="9 10" key="1">
    <citation type="submission" date="2016-10" db="EMBL/GenBank/DDBJ databases">
        <authorList>
            <person name="Varghese N."/>
            <person name="Submissions S."/>
        </authorList>
    </citation>
    <scope>NUCLEOTIDE SEQUENCE [LARGE SCALE GENOMIC DNA]</scope>
    <source>
        <strain evidence="9 10">DSM 18839</strain>
    </source>
</reference>
<evidence type="ECO:0000256" key="2">
    <source>
        <dbReference type="ARBA" id="ARBA00022448"/>
    </source>
</evidence>
<keyword evidence="6 7" id="KW-0472">Membrane</keyword>
<dbReference type="InterPro" id="IPR036259">
    <property type="entry name" value="MFS_trans_sf"/>
</dbReference>
<sequence>MSRTELLLFLNAAHFLTHYGLLIFPTAALAIAPAWGMTFADVLLLGSPLYVAFALGTLPAGWLGDRYDRLALIAVAFLGIGGSCLAIALSSGPVSLAAGLGALGLFASLYHPVGLALVTDGESRSGRALAVNGVFGNLGLAGAAAATGVLAQVWHWQAAFAVPCTIALLIGGLLFARSGLNVDRRCPTRAPSGDGPSSGSLPHQRTVFLVVCVSALLGGLIFNMVTIALPKFLDERLARNGIDLAWIGLSTGLVFAVAAIAQLPVGELLDRIGARPVLTALLTAQAALFLALSQATGWGALVLALLAVTCLFAEIPITTWLLGRHLAPGIRSRAISVEYTLSLGVGSVAAPLLAVLHGVGIGFSVQFVGLAICACAVLVAARCLPGQSPSGSDRRI</sequence>
<feature type="domain" description="Major facilitator superfamily (MFS) profile" evidence="8">
    <location>
        <begin position="6"/>
        <end position="388"/>
    </location>
</feature>
<evidence type="ECO:0000313" key="10">
    <source>
        <dbReference type="Proteomes" id="UP000198615"/>
    </source>
</evidence>
<keyword evidence="5 7" id="KW-1133">Transmembrane helix</keyword>
<organism evidence="9 10">
    <name type="scientific">Thalassobaculum litoreum DSM 18839</name>
    <dbReference type="NCBI Taxonomy" id="1123362"/>
    <lineage>
        <taxon>Bacteria</taxon>
        <taxon>Pseudomonadati</taxon>
        <taxon>Pseudomonadota</taxon>
        <taxon>Alphaproteobacteria</taxon>
        <taxon>Rhodospirillales</taxon>
        <taxon>Thalassobaculaceae</taxon>
        <taxon>Thalassobaculum</taxon>
    </lineage>
</organism>
<gene>
    <name evidence="9" type="ORF">SAMN05660686_02367</name>
</gene>
<accession>A0A8G2BHV6</accession>
<dbReference type="InterPro" id="IPR011701">
    <property type="entry name" value="MFS"/>
</dbReference>
<feature type="transmembrane region" description="Helical" evidence="7">
    <location>
        <begin position="12"/>
        <end position="36"/>
    </location>
</feature>
<name>A0A8G2BHV6_9PROT</name>
<dbReference type="InterPro" id="IPR020846">
    <property type="entry name" value="MFS_dom"/>
</dbReference>
<keyword evidence="10" id="KW-1185">Reference proteome</keyword>
<dbReference type="EMBL" id="FNBW01000006">
    <property type="protein sequence ID" value="SDF78495.1"/>
    <property type="molecule type" value="Genomic_DNA"/>
</dbReference>
<feature type="transmembrane region" description="Helical" evidence="7">
    <location>
        <begin position="277"/>
        <end position="295"/>
    </location>
</feature>
<dbReference type="GO" id="GO:0022857">
    <property type="term" value="F:transmembrane transporter activity"/>
    <property type="evidence" value="ECO:0007669"/>
    <property type="project" value="InterPro"/>
</dbReference>
<dbReference type="PROSITE" id="PS50850">
    <property type="entry name" value="MFS"/>
    <property type="match status" value="1"/>
</dbReference>
<proteinExistence type="predicted"/>
<feature type="transmembrane region" description="Helical" evidence="7">
    <location>
        <begin position="42"/>
        <end position="63"/>
    </location>
</feature>
<keyword evidence="4 7" id="KW-0812">Transmembrane</keyword>
<feature type="transmembrane region" description="Helical" evidence="7">
    <location>
        <begin position="129"/>
        <end position="150"/>
    </location>
</feature>
<feature type="transmembrane region" description="Helical" evidence="7">
    <location>
        <begin position="70"/>
        <end position="90"/>
    </location>
</feature>
<feature type="transmembrane region" description="Helical" evidence="7">
    <location>
        <begin position="301"/>
        <end position="323"/>
    </location>
</feature>
<evidence type="ECO:0000256" key="7">
    <source>
        <dbReference type="SAM" id="Phobius"/>
    </source>
</evidence>
<feature type="transmembrane region" description="Helical" evidence="7">
    <location>
        <begin position="96"/>
        <end position="117"/>
    </location>
</feature>
<dbReference type="InterPro" id="IPR050171">
    <property type="entry name" value="MFS_Transporters"/>
</dbReference>
<evidence type="ECO:0000256" key="6">
    <source>
        <dbReference type="ARBA" id="ARBA00023136"/>
    </source>
</evidence>
<evidence type="ECO:0000256" key="5">
    <source>
        <dbReference type="ARBA" id="ARBA00022989"/>
    </source>
</evidence>
<evidence type="ECO:0000313" key="9">
    <source>
        <dbReference type="EMBL" id="SDF78495.1"/>
    </source>
</evidence>
<dbReference type="Gene3D" id="1.20.1250.20">
    <property type="entry name" value="MFS general substrate transporter like domains"/>
    <property type="match status" value="2"/>
</dbReference>
<feature type="transmembrane region" description="Helical" evidence="7">
    <location>
        <begin position="244"/>
        <end position="265"/>
    </location>
</feature>
<evidence type="ECO:0000259" key="8">
    <source>
        <dbReference type="PROSITE" id="PS50850"/>
    </source>
</evidence>
<evidence type="ECO:0000256" key="4">
    <source>
        <dbReference type="ARBA" id="ARBA00022692"/>
    </source>
</evidence>
<dbReference type="RefSeq" id="WP_093150450.1">
    <property type="nucleotide sequence ID" value="NZ_FNBW01000006.1"/>
</dbReference>
<dbReference type="Pfam" id="PF07690">
    <property type="entry name" value="MFS_1"/>
    <property type="match status" value="1"/>
</dbReference>
<feature type="transmembrane region" description="Helical" evidence="7">
    <location>
        <begin position="156"/>
        <end position="176"/>
    </location>
</feature>
<comment type="caution">
    <text evidence="9">The sequence shown here is derived from an EMBL/GenBank/DDBJ whole genome shotgun (WGS) entry which is preliminary data.</text>
</comment>
<dbReference type="SUPFAM" id="SSF103473">
    <property type="entry name" value="MFS general substrate transporter"/>
    <property type="match status" value="1"/>
</dbReference>
<feature type="transmembrane region" description="Helical" evidence="7">
    <location>
        <begin position="207"/>
        <end position="229"/>
    </location>
</feature>
<dbReference type="PANTHER" id="PTHR23517">
    <property type="entry name" value="RESISTANCE PROTEIN MDTM, PUTATIVE-RELATED-RELATED"/>
    <property type="match status" value="1"/>
</dbReference>
<keyword evidence="3" id="KW-1003">Cell membrane</keyword>
<protein>
    <submittedName>
        <fullName evidence="9">Major Facilitator Superfamily protein</fullName>
    </submittedName>
</protein>
<dbReference type="PANTHER" id="PTHR23517:SF2">
    <property type="entry name" value="MULTIDRUG RESISTANCE PROTEIN MDTH"/>
    <property type="match status" value="1"/>
</dbReference>
<dbReference type="AlphaFoldDB" id="A0A8G2BHV6"/>
<dbReference type="OrthoDB" id="8524807at2"/>
<keyword evidence="2" id="KW-0813">Transport</keyword>
<comment type="subcellular location">
    <subcellularLocation>
        <location evidence="1">Cell membrane</location>
        <topology evidence="1">Multi-pass membrane protein</topology>
    </subcellularLocation>
</comment>
<evidence type="ECO:0000256" key="1">
    <source>
        <dbReference type="ARBA" id="ARBA00004651"/>
    </source>
</evidence>
<feature type="transmembrane region" description="Helical" evidence="7">
    <location>
        <begin position="335"/>
        <end position="357"/>
    </location>
</feature>